<dbReference type="AlphaFoldDB" id="A0A553HIL3"/>
<dbReference type="OrthoDB" id="434972at2759"/>
<evidence type="ECO:0000256" key="1">
    <source>
        <dbReference type="ARBA" id="ARBA00004141"/>
    </source>
</evidence>
<evidence type="ECO:0000256" key="3">
    <source>
        <dbReference type="ARBA" id="ARBA00022989"/>
    </source>
</evidence>
<dbReference type="PANTHER" id="PTHR42723">
    <property type="entry name" value="CHLOROPHYLL SYNTHASE"/>
    <property type="match status" value="1"/>
</dbReference>
<reference evidence="7" key="1">
    <citation type="submission" date="2019-06" db="EMBL/GenBank/DDBJ databases">
        <title>Draft genome sequence of the griseofulvin-producing fungus Xylaria cubensis strain G536.</title>
        <authorList>
            <person name="Mead M.E."/>
            <person name="Raja H.A."/>
            <person name="Steenwyk J.L."/>
            <person name="Knowles S.L."/>
            <person name="Oberlies N.H."/>
            <person name="Rokas A."/>
        </authorList>
    </citation>
    <scope>NUCLEOTIDE SEQUENCE [LARGE SCALE GENOMIC DNA]</scope>
    <source>
        <strain evidence="7">G536</strain>
    </source>
</reference>
<dbReference type="Proteomes" id="UP000319160">
    <property type="component" value="Unassembled WGS sequence"/>
</dbReference>
<comment type="subcellular location">
    <subcellularLocation>
        <location evidence="1">Membrane</location>
        <topology evidence="1">Multi-pass membrane protein</topology>
    </subcellularLocation>
</comment>
<keyword evidence="3 5" id="KW-1133">Transmembrane helix</keyword>
<gene>
    <name evidence="6" type="ORF">FHL15_011325</name>
</gene>
<name>A0A553HIL3_9PEZI</name>
<proteinExistence type="predicted"/>
<evidence type="ECO:0000313" key="7">
    <source>
        <dbReference type="Proteomes" id="UP000319160"/>
    </source>
</evidence>
<dbReference type="InterPro" id="IPR050475">
    <property type="entry name" value="Prenyltransferase_related"/>
</dbReference>
<evidence type="ECO:0000313" key="6">
    <source>
        <dbReference type="EMBL" id="TRX87787.1"/>
    </source>
</evidence>
<dbReference type="EMBL" id="VFLP01000122">
    <property type="protein sequence ID" value="TRX87787.1"/>
    <property type="molecule type" value="Genomic_DNA"/>
</dbReference>
<dbReference type="GO" id="GO:0016765">
    <property type="term" value="F:transferase activity, transferring alkyl or aryl (other than methyl) groups"/>
    <property type="evidence" value="ECO:0007669"/>
    <property type="project" value="InterPro"/>
</dbReference>
<keyword evidence="2 5" id="KW-0812">Transmembrane</keyword>
<protein>
    <submittedName>
        <fullName evidence="6">Uncharacterized protein</fullName>
    </submittedName>
</protein>
<dbReference type="Pfam" id="PF01040">
    <property type="entry name" value="UbiA"/>
    <property type="match status" value="1"/>
</dbReference>
<keyword evidence="4 5" id="KW-0472">Membrane</keyword>
<evidence type="ECO:0000256" key="4">
    <source>
        <dbReference type="ARBA" id="ARBA00023136"/>
    </source>
</evidence>
<evidence type="ECO:0000256" key="5">
    <source>
        <dbReference type="SAM" id="Phobius"/>
    </source>
</evidence>
<organism evidence="6 7">
    <name type="scientific">Xylaria flabelliformis</name>
    <dbReference type="NCBI Taxonomy" id="2512241"/>
    <lineage>
        <taxon>Eukaryota</taxon>
        <taxon>Fungi</taxon>
        <taxon>Dikarya</taxon>
        <taxon>Ascomycota</taxon>
        <taxon>Pezizomycotina</taxon>
        <taxon>Sordariomycetes</taxon>
        <taxon>Xylariomycetidae</taxon>
        <taxon>Xylariales</taxon>
        <taxon>Xylariaceae</taxon>
        <taxon>Xylaria</taxon>
    </lineage>
</organism>
<dbReference type="PANTHER" id="PTHR42723:SF1">
    <property type="entry name" value="CHLOROPHYLL SYNTHASE, CHLOROPLASTIC"/>
    <property type="match status" value="1"/>
</dbReference>
<sequence length="219" mass="24950">MKSLIQSGHSFLIIEASVCWNLLKSNIDGAFLPFPIFTMASLLHIRAPWYNTLIYAFLYQYVFELTNQTARPAHRLEDEINKPDRPLVTNSMTLRSARTRYHVGLVVWLAYSYILGTQLWTMLWLVTVFGSWKYSIGLSDFGPTKDLSISIGLIAQLMAAWHIGGSNPVVAWHWVKILFMWMYPTIGIQDIRDVPGDKAVGRRTTVILLGDFLGMGFYA</sequence>
<dbReference type="InterPro" id="IPR000537">
    <property type="entry name" value="UbiA_prenyltransferase"/>
</dbReference>
<keyword evidence="7" id="KW-1185">Reference proteome</keyword>
<evidence type="ECO:0000256" key="2">
    <source>
        <dbReference type="ARBA" id="ARBA00022692"/>
    </source>
</evidence>
<dbReference type="GO" id="GO:0016020">
    <property type="term" value="C:membrane"/>
    <property type="evidence" value="ECO:0007669"/>
    <property type="project" value="UniProtKB-SubCell"/>
</dbReference>
<comment type="caution">
    <text evidence="6">The sequence shown here is derived from an EMBL/GenBank/DDBJ whole genome shotgun (WGS) entry which is preliminary data.</text>
</comment>
<feature type="transmembrane region" description="Helical" evidence="5">
    <location>
        <begin position="149"/>
        <end position="175"/>
    </location>
</feature>
<feature type="transmembrane region" description="Helical" evidence="5">
    <location>
        <begin position="105"/>
        <end position="129"/>
    </location>
</feature>
<accession>A0A553HIL3</accession>